<dbReference type="EC" id="3.4.-.-" evidence="1"/>
<dbReference type="PANTHER" id="PTHR12994">
    <property type="entry name" value="SECERNIN"/>
    <property type="match status" value="1"/>
</dbReference>
<evidence type="ECO:0000313" key="4">
    <source>
        <dbReference type="Proteomes" id="UP000218267"/>
    </source>
</evidence>
<dbReference type="RefSeq" id="WP_096431227.1">
    <property type="nucleotide sequence ID" value="NZ_AP018042.1"/>
</dbReference>
<reference evidence="3 4" key="1">
    <citation type="journal article" date="2018" name="Mar. Genomics">
        <title>Complete genome sequence of Marinifilaceae bacterium strain SPP2, isolated from the Antarctic marine sediment.</title>
        <authorList>
            <person name="Watanabe M."/>
            <person name="Kojima H."/>
            <person name="Fukui M."/>
        </authorList>
    </citation>
    <scope>NUCLEOTIDE SEQUENCE [LARGE SCALE GENOMIC DNA]</scope>
    <source>
        <strain evidence="3 4">SPP2</strain>
    </source>
</reference>
<gene>
    <name evidence="3" type="ORF">ALGA_3342</name>
</gene>
<dbReference type="PANTHER" id="PTHR12994:SF17">
    <property type="entry name" value="LD30995P"/>
    <property type="match status" value="1"/>
</dbReference>
<dbReference type="InterPro" id="IPR005322">
    <property type="entry name" value="Peptidase_C69"/>
</dbReference>
<keyword evidence="1" id="KW-0645">Protease</keyword>
<dbReference type="GO" id="GO:0006508">
    <property type="term" value="P:proteolysis"/>
    <property type="evidence" value="ECO:0007669"/>
    <property type="project" value="UniProtKB-KW"/>
</dbReference>
<keyword evidence="2" id="KW-0732">Signal</keyword>
<sequence length="537" mass="61920">MKKLLIAILAILTFSVHQSNAQSVFDQVNDPYFGESCTSIMVGKKASTDGSVITSHTCDGRYRTWLDIEKGQKFEKDTTLEIYKGSLKTETAWDRRNMKVVGAIPQAKETYAYLNTAYPCLNEKQLAIGESTIVGPKELVNDEGMFLIEELERVALQRCTTARGAIELIGKLIKEYGYGDWGECITIADKKEVWQLEIFGEGPDKIGGVWAAQRIPDDHIGVSANISRIGVIEKNNKDYFMYSENVFSVAKELERWDGNEEFKFWKAYGKVEKPFKIREFFIMNALAPSLKLDFEADELPFSVKPDQKVSVRDVIALYRETYEGTKYDMTQNLNVVRKKYNKEKEEIGVDTIKALNANPWPNGDNRKLYNYLKDESVEYQRTVAVSWCSYSHIIQLRDWLPDEIGGRAWFSFDNPGQSPRIPIYCGTTELPESFQYCGQQRYREDAAIWQYRKANKLATLQWQSTREGMMEEVAYFEEKGFTELPKLEVQIQKLLKEGKTKEAKVLLNKYTRDFTGATMLRWKELENEYWGKFGLGF</sequence>
<dbReference type="AlphaFoldDB" id="A0A1Y1CMX5"/>
<protein>
    <recommendedName>
        <fullName evidence="1">Dipeptidase</fullName>
        <ecNumber evidence="1">3.4.-.-</ecNumber>
    </recommendedName>
</protein>
<evidence type="ECO:0000256" key="2">
    <source>
        <dbReference type="SAM" id="SignalP"/>
    </source>
</evidence>
<proteinExistence type="inferred from homology"/>
<dbReference type="GO" id="GO:0070004">
    <property type="term" value="F:cysteine-type exopeptidase activity"/>
    <property type="evidence" value="ECO:0007669"/>
    <property type="project" value="InterPro"/>
</dbReference>
<dbReference type="EMBL" id="AP018042">
    <property type="protein sequence ID" value="BAX81640.1"/>
    <property type="molecule type" value="Genomic_DNA"/>
</dbReference>
<feature type="chain" id="PRO_5012372426" description="Dipeptidase" evidence="2">
    <location>
        <begin position="22"/>
        <end position="537"/>
    </location>
</feature>
<feature type="signal peptide" evidence="2">
    <location>
        <begin position="1"/>
        <end position="21"/>
    </location>
</feature>
<accession>A0A1Y1CMX5</accession>
<evidence type="ECO:0000256" key="1">
    <source>
        <dbReference type="RuleBase" id="RU364089"/>
    </source>
</evidence>
<dbReference type="Pfam" id="PF03577">
    <property type="entry name" value="Peptidase_C69"/>
    <property type="match status" value="1"/>
</dbReference>
<dbReference type="GO" id="GO:0016805">
    <property type="term" value="F:dipeptidase activity"/>
    <property type="evidence" value="ECO:0007669"/>
    <property type="project" value="UniProtKB-KW"/>
</dbReference>
<keyword evidence="1" id="KW-0378">Hydrolase</keyword>
<dbReference type="OrthoDB" id="1109933at2"/>
<keyword evidence="1" id="KW-0224">Dipeptidase</keyword>
<organism evidence="3 4">
    <name type="scientific">Labilibaculum antarcticum</name>
    <dbReference type="NCBI Taxonomy" id="1717717"/>
    <lineage>
        <taxon>Bacteria</taxon>
        <taxon>Pseudomonadati</taxon>
        <taxon>Bacteroidota</taxon>
        <taxon>Bacteroidia</taxon>
        <taxon>Marinilabiliales</taxon>
        <taxon>Marinifilaceae</taxon>
        <taxon>Labilibaculum</taxon>
    </lineage>
</organism>
<name>A0A1Y1CMX5_9BACT</name>
<keyword evidence="4" id="KW-1185">Reference proteome</keyword>
<comment type="similarity">
    <text evidence="1">Belongs to the peptidase C69 family.</text>
</comment>
<evidence type="ECO:0000313" key="3">
    <source>
        <dbReference type="EMBL" id="BAX81640.1"/>
    </source>
</evidence>
<dbReference type="Proteomes" id="UP000218267">
    <property type="component" value="Chromosome"/>
</dbReference>
<comment type="catalytic activity">
    <reaction evidence="1">
        <text>an L-aminoacyl-L-amino acid + H2O = 2 an L-alpha-amino acid</text>
        <dbReference type="Rhea" id="RHEA:48940"/>
        <dbReference type="ChEBI" id="CHEBI:15377"/>
        <dbReference type="ChEBI" id="CHEBI:59869"/>
        <dbReference type="ChEBI" id="CHEBI:77460"/>
    </reaction>
</comment>
<reference evidence="4" key="2">
    <citation type="journal article" date="2020" name="Antonie Van Leeuwenhoek">
        <title>Labilibaculum antarcticum sp. nov., a novel facultative anaerobic, psychrotorelant bacterium isolated from marine sediment of Antarctica.</title>
        <authorList>
            <person name="Watanabe M."/>
            <person name="Kojima H."/>
            <person name="Fukui M."/>
        </authorList>
    </citation>
    <scope>NUCLEOTIDE SEQUENCE [LARGE SCALE GENOMIC DNA]</scope>
    <source>
        <strain evidence="4">SPP2</strain>
    </source>
</reference>
<dbReference type="KEGG" id="mbas:ALGA_3342"/>